<dbReference type="RefSeq" id="WP_406768922.1">
    <property type="nucleotide sequence ID" value="NZ_JBJHZZ010000002.1"/>
</dbReference>
<dbReference type="Pfam" id="PF11104">
    <property type="entry name" value="PilM_2"/>
    <property type="match status" value="1"/>
</dbReference>
<organism evidence="1 2">
    <name type="scientific">Candidatus Clostridium stratigraminis</name>
    <dbReference type="NCBI Taxonomy" id="3381661"/>
    <lineage>
        <taxon>Bacteria</taxon>
        <taxon>Bacillati</taxon>
        <taxon>Bacillota</taxon>
        <taxon>Clostridia</taxon>
        <taxon>Eubacteriales</taxon>
        <taxon>Clostridiaceae</taxon>
        <taxon>Clostridium</taxon>
    </lineage>
</organism>
<evidence type="ECO:0000313" key="2">
    <source>
        <dbReference type="Proteomes" id="UP001623591"/>
    </source>
</evidence>
<dbReference type="CDD" id="cd24049">
    <property type="entry name" value="ASKHA_NBD_PilM"/>
    <property type="match status" value="1"/>
</dbReference>
<dbReference type="InterPro" id="IPR050696">
    <property type="entry name" value="FtsA/MreB"/>
</dbReference>
<dbReference type="SUPFAM" id="SSF53067">
    <property type="entry name" value="Actin-like ATPase domain"/>
    <property type="match status" value="1"/>
</dbReference>
<dbReference type="PIRSF" id="PIRSF019169">
    <property type="entry name" value="PilM"/>
    <property type="match status" value="1"/>
</dbReference>
<dbReference type="Gene3D" id="3.30.420.40">
    <property type="match status" value="2"/>
</dbReference>
<proteinExistence type="predicted"/>
<protein>
    <submittedName>
        <fullName evidence="1">Pilus assembly protein PilM</fullName>
    </submittedName>
</protein>
<dbReference type="Gene3D" id="3.30.1490.300">
    <property type="match status" value="1"/>
</dbReference>
<dbReference type="PANTHER" id="PTHR32432">
    <property type="entry name" value="CELL DIVISION PROTEIN FTSA-RELATED"/>
    <property type="match status" value="1"/>
</dbReference>
<name>A0ABW8T1L7_9CLOT</name>
<dbReference type="Proteomes" id="UP001623591">
    <property type="component" value="Unassembled WGS sequence"/>
</dbReference>
<comment type="caution">
    <text evidence="1">The sequence shown here is derived from an EMBL/GenBank/DDBJ whole genome shotgun (WGS) entry which is preliminary data.</text>
</comment>
<reference evidence="1 2" key="1">
    <citation type="submission" date="2024-11" db="EMBL/GenBank/DDBJ databases">
        <authorList>
            <person name="Heng Y.C."/>
            <person name="Lim A.C.H."/>
            <person name="Lee J.K.Y."/>
            <person name="Kittelmann S."/>
        </authorList>
    </citation>
    <scope>NUCLEOTIDE SEQUENCE [LARGE SCALE GENOMIC DNA]</scope>
    <source>
        <strain evidence="1 2">WILCCON 0185</strain>
    </source>
</reference>
<keyword evidence="2" id="KW-1185">Reference proteome</keyword>
<evidence type="ECO:0000313" key="1">
    <source>
        <dbReference type="EMBL" id="MFL0246456.1"/>
    </source>
</evidence>
<dbReference type="PANTHER" id="PTHR32432:SF3">
    <property type="entry name" value="ETHANOLAMINE UTILIZATION PROTEIN EUTJ"/>
    <property type="match status" value="1"/>
</dbReference>
<sequence>MFEKELVAVELGHEFIKVLVGSKNKVKLCGIIETPEEAFDQDNIINIQKLSRVISEFMKNNNVRTKRISFTVQGQDIVVRHIEVPIMDNRGILKTLQWETAQYLPKEGKDYYMDYEILDKINTKEKKVYKVMAVSIPKEKADKYVALASKLQMNLAAIDIAPNNVSRVFRNVHKQKKEMESIGIIQIGTYNSNFTILEKGRLFIEREVLFGIKDAAEILFPFGKSRTEESVKNFIRVFNFYSEEESSVDFSVKAIFSETFYSFNKIIQFYTTGKTNKSLDMIYIIGEGAEIKGIDNYVQAYFKTNVEIVDNSNEIGIKTKLPKNFRLKYYVNNTGLLLRKE</sequence>
<dbReference type="EMBL" id="JBJHZZ010000002">
    <property type="protein sequence ID" value="MFL0246456.1"/>
    <property type="molecule type" value="Genomic_DNA"/>
</dbReference>
<accession>A0ABW8T1L7</accession>
<gene>
    <name evidence="1" type="primary">pilM</name>
    <name evidence="1" type="ORF">ACJDUG_05590</name>
</gene>
<dbReference type="InterPro" id="IPR043129">
    <property type="entry name" value="ATPase_NBD"/>
</dbReference>
<dbReference type="InterPro" id="IPR005883">
    <property type="entry name" value="PilM"/>
</dbReference>